<dbReference type="InterPro" id="IPR036388">
    <property type="entry name" value="WH-like_DNA-bd_sf"/>
</dbReference>
<organism evidence="9 10">
    <name type="scientific">Hydrocarboniphaga effusa AP103</name>
    <dbReference type="NCBI Taxonomy" id="1172194"/>
    <lineage>
        <taxon>Bacteria</taxon>
        <taxon>Pseudomonadati</taxon>
        <taxon>Pseudomonadota</taxon>
        <taxon>Gammaproteobacteria</taxon>
        <taxon>Nevskiales</taxon>
        <taxon>Nevskiaceae</taxon>
        <taxon>Hydrocarboniphaga</taxon>
    </lineage>
</organism>
<dbReference type="InterPro" id="IPR053924">
    <property type="entry name" value="RecX_HTH_2nd"/>
</dbReference>
<feature type="domain" description="RecX first three-helical" evidence="8">
    <location>
        <begin position="6"/>
        <end position="45"/>
    </location>
</feature>
<accession>I8I3L5</accession>
<dbReference type="Gene3D" id="1.10.10.10">
    <property type="entry name" value="Winged helix-like DNA-binding domain superfamily/Winged helix DNA-binding domain"/>
    <property type="match status" value="3"/>
</dbReference>
<evidence type="ECO:0000256" key="3">
    <source>
        <dbReference type="ARBA" id="ARBA00018111"/>
    </source>
</evidence>
<evidence type="ECO:0000256" key="4">
    <source>
        <dbReference type="ARBA" id="ARBA00022490"/>
    </source>
</evidence>
<reference evidence="9 10" key="1">
    <citation type="journal article" date="2012" name="J. Bacteriol.">
        <title>Genome Sequence of n-Alkane-Degrading Hydrocarboniphaga effusa Strain AP103T (ATCC BAA-332T).</title>
        <authorList>
            <person name="Chang H.K."/>
            <person name="Zylstra G.J."/>
            <person name="Chae J.C."/>
        </authorList>
    </citation>
    <scope>NUCLEOTIDE SEQUENCE [LARGE SCALE GENOMIC DNA]</scope>
    <source>
        <strain evidence="9 10">AP103</strain>
    </source>
</reference>
<keyword evidence="10" id="KW-1185">Reference proteome</keyword>
<dbReference type="Pfam" id="PF21981">
    <property type="entry name" value="RecX_HTH3"/>
    <property type="match status" value="1"/>
</dbReference>
<sequence length="151" mass="16563">MSPEAARAKALRLLGRREHSARQLSHKLKAGGAESETADSVIASLAESGWQSDPRYAETLVRSRIGQGYGPLRIRAELAMAGLPDHLIREALDTADCDWTQLAIETQARRFGAPPATIDEKQKQWRTLAQRGFGSEHIRAAIQGAEDAFDD</sequence>
<evidence type="ECO:0000259" key="6">
    <source>
        <dbReference type="Pfam" id="PF02631"/>
    </source>
</evidence>
<dbReference type="EMBL" id="AKGD01000001">
    <property type="protein sequence ID" value="EIT70661.1"/>
    <property type="molecule type" value="Genomic_DNA"/>
</dbReference>
<comment type="function">
    <text evidence="5">Modulates RecA activity.</text>
</comment>
<evidence type="ECO:0000256" key="5">
    <source>
        <dbReference type="HAMAP-Rule" id="MF_01114"/>
    </source>
</evidence>
<feature type="domain" description="RecX third three-helical" evidence="7">
    <location>
        <begin position="101"/>
        <end position="142"/>
    </location>
</feature>
<evidence type="ECO:0000256" key="2">
    <source>
        <dbReference type="ARBA" id="ARBA00009695"/>
    </source>
</evidence>
<feature type="domain" description="RecX second three-helical" evidence="6">
    <location>
        <begin position="52"/>
        <end position="92"/>
    </location>
</feature>
<evidence type="ECO:0000259" key="8">
    <source>
        <dbReference type="Pfam" id="PF21982"/>
    </source>
</evidence>
<dbReference type="Proteomes" id="UP000003704">
    <property type="component" value="Unassembled WGS sequence"/>
</dbReference>
<dbReference type="RefSeq" id="WP_007183754.1">
    <property type="nucleotide sequence ID" value="NZ_AKGD01000001.1"/>
</dbReference>
<evidence type="ECO:0000313" key="10">
    <source>
        <dbReference type="Proteomes" id="UP000003704"/>
    </source>
</evidence>
<dbReference type="HAMAP" id="MF_01114">
    <property type="entry name" value="RecX"/>
    <property type="match status" value="1"/>
</dbReference>
<dbReference type="PANTHER" id="PTHR33602">
    <property type="entry name" value="REGULATORY PROTEIN RECX FAMILY PROTEIN"/>
    <property type="match status" value="1"/>
</dbReference>
<dbReference type="GO" id="GO:0005737">
    <property type="term" value="C:cytoplasm"/>
    <property type="evidence" value="ECO:0007669"/>
    <property type="project" value="UniProtKB-SubCell"/>
</dbReference>
<proteinExistence type="inferred from homology"/>
<dbReference type="PANTHER" id="PTHR33602:SF1">
    <property type="entry name" value="REGULATORY PROTEIN RECX FAMILY PROTEIN"/>
    <property type="match status" value="1"/>
</dbReference>
<evidence type="ECO:0000256" key="1">
    <source>
        <dbReference type="ARBA" id="ARBA00004496"/>
    </source>
</evidence>
<gene>
    <name evidence="5" type="primary">recX</name>
    <name evidence="9" type="ORF">WQQ_07980</name>
</gene>
<dbReference type="InterPro" id="IPR053925">
    <property type="entry name" value="RecX_HTH_3rd"/>
</dbReference>
<protein>
    <recommendedName>
        <fullName evidence="3 5">Regulatory protein RecX</fullName>
    </recommendedName>
</protein>
<evidence type="ECO:0000313" key="9">
    <source>
        <dbReference type="EMBL" id="EIT70661.1"/>
    </source>
</evidence>
<comment type="caution">
    <text evidence="9">The sequence shown here is derived from an EMBL/GenBank/DDBJ whole genome shotgun (WGS) entry which is preliminary data.</text>
</comment>
<name>I8I3L5_9GAMM</name>
<comment type="similarity">
    <text evidence="2 5">Belongs to the RecX family.</text>
</comment>
<dbReference type="Pfam" id="PF02631">
    <property type="entry name" value="RecX_HTH2"/>
    <property type="match status" value="1"/>
</dbReference>
<dbReference type="AlphaFoldDB" id="I8I3L5"/>
<comment type="subcellular location">
    <subcellularLocation>
        <location evidence="1 5">Cytoplasm</location>
    </subcellularLocation>
</comment>
<keyword evidence="4 5" id="KW-0963">Cytoplasm</keyword>
<dbReference type="GO" id="GO:0006282">
    <property type="term" value="P:regulation of DNA repair"/>
    <property type="evidence" value="ECO:0007669"/>
    <property type="project" value="UniProtKB-UniRule"/>
</dbReference>
<dbReference type="InterPro" id="IPR053926">
    <property type="entry name" value="RecX_HTH_1st"/>
</dbReference>
<dbReference type="InterPro" id="IPR003783">
    <property type="entry name" value="Regulatory_RecX"/>
</dbReference>
<evidence type="ECO:0000259" key="7">
    <source>
        <dbReference type="Pfam" id="PF21981"/>
    </source>
</evidence>
<dbReference type="Pfam" id="PF21982">
    <property type="entry name" value="RecX_HTH1"/>
    <property type="match status" value="1"/>
</dbReference>
<dbReference type="STRING" id="1172194.WQQ_07980"/>